<dbReference type="SMART" id="SM00174">
    <property type="entry name" value="RHO"/>
    <property type="match status" value="1"/>
</dbReference>
<dbReference type="SMART" id="SM00175">
    <property type="entry name" value="RAB"/>
    <property type="match status" value="1"/>
</dbReference>
<dbReference type="CDD" id="cd01860">
    <property type="entry name" value="Rab5_related"/>
    <property type="match status" value="1"/>
</dbReference>
<reference evidence="2" key="1">
    <citation type="submission" date="2022-08" db="EMBL/GenBank/DDBJ databases">
        <title>Novel sulphate-reducing endosymbionts in the free-living metamonad Anaeramoeba.</title>
        <authorList>
            <person name="Jerlstrom-Hultqvist J."/>
            <person name="Cepicka I."/>
            <person name="Gallot-Lavallee L."/>
            <person name="Salas-Leiva D."/>
            <person name="Curtis B.A."/>
            <person name="Zahonova K."/>
            <person name="Pipaliya S."/>
            <person name="Dacks J."/>
            <person name="Roger A.J."/>
        </authorList>
    </citation>
    <scope>NUCLEOTIDE SEQUENCE</scope>
    <source>
        <strain evidence="2">Busselton2</strain>
    </source>
</reference>
<dbReference type="SUPFAM" id="SSF52540">
    <property type="entry name" value="P-loop containing nucleoside triphosphate hydrolases"/>
    <property type="match status" value="1"/>
</dbReference>
<comment type="caution">
    <text evidence="2">The sequence shown here is derived from an EMBL/GenBank/DDBJ whole genome shotgun (WGS) entry which is preliminary data.</text>
</comment>
<dbReference type="Proteomes" id="UP001146793">
    <property type="component" value="Unassembled WGS sequence"/>
</dbReference>
<name>A0AAV7YYU9_9EUKA</name>
<dbReference type="PROSITE" id="PS51421">
    <property type="entry name" value="RAS"/>
    <property type="match status" value="1"/>
</dbReference>
<dbReference type="SMART" id="SM00173">
    <property type="entry name" value="RAS"/>
    <property type="match status" value="1"/>
</dbReference>
<dbReference type="PROSITE" id="PS51419">
    <property type="entry name" value="RAB"/>
    <property type="match status" value="1"/>
</dbReference>
<evidence type="ECO:0000313" key="3">
    <source>
        <dbReference type="Proteomes" id="UP001146793"/>
    </source>
</evidence>
<dbReference type="GO" id="GO:0003924">
    <property type="term" value="F:GTPase activity"/>
    <property type="evidence" value="ECO:0007669"/>
    <property type="project" value="InterPro"/>
</dbReference>
<dbReference type="EMBL" id="JANTQA010000047">
    <property type="protein sequence ID" value="KAJ3432933.1"/>
    <property type="molecule type" value="Genomic_DNA"/>
</dbReference>
<dbReference type="InterPro" id="IPR005225">
    <property type="entry name" value="Small_GTP-bd"/>
</dbReference>
<gene>
    <name evidence="2" type="ORF">M0812_21879</name>
</gene>
<dbReference type="InterPro" id="IPR027417">
    <property type="entry name" value="P-loop_NTPase"/>
</dbReference>
<accession>A0AAV7YYU9</accession>
<dbReference type="FunFam" id="3.40.50.300:FF:001586">
    <property type="entry name" value="Small GTP-binding protein, putative"/>
    <property type="match status" value="1"/>
</dbReference>
<sequence>MNETLNTTPSLRFKIVLLGESGVGKTSIVLRFTANRFHETMSPTIGASFLNESIQVEETEINLQIWDTAGQERYNSLTPLYYRGSHGALIVYDISDEQSFDRATFWVNQLQNQGGEKSKIMLIGNKFDLNQKNVDSKMASEYADQNGLLFRETSAKTGLGIPGVFVDLCKELKRGVYPNSVVEKETKFQIEKNKEEEKSNCC</sequence>
<dbReference type="NCBIfam" id="TIGR00231">
    <property type="entry name" value="small_GTP"/>
    <property type="match status" value="1"/>
</dbReference>
<dbReference type="InterPro" id="IPR001806">
    <property type="entry name" value="Small_GTPase"/>
</dbReference>
<dbReference type="Pfam" id="PF00071">
    <property type="entry name" value="Ras"/>
    <property type="match status" value="1"/>
</dbReference>
<dbReference type="AlphaFoldDB" id="A0AAV7YYU9"/>
<evidence type="ECO:0000313" key="2">
    <source>
        <dbReference type="EMBL" id="KAJ3432933.1"/>
    </source>
</evidence>
<dbReference type="PANTHER" id="PTHR47978">
    <property type="match status" value="1"/>
</dbReference>
<keyword evidence="1" id="KW-0547">Nucleotide-binding</keyword>
<proteinExistence type="predicted"/>
<evidence type="ECO:0000256" key="1">
    <source>
        <dbReference type="ARBA" id="ARBA00022741"/>
    </source>
</evidence>
<protein>
    <submittedName>
        <fullName evidence="2">Ras-related protein rab-5c</fullName>
    </submittedName>
</protein>
<dbReference type="PROSITE" id="PS51420">
    <property type="entry name" value="RHO"/>
    <property type="match status" value="1"/>
</dbReference>
<dbReference type="SMART" id="SM00176">
    <property type="entry name" value="RAN"/>
    <property type="match status" value="1"/>
</dbReference>
<dbReference type="SMART" id="SM00177">
    <property type="entry name" value="ARF"/>
    <property type="match status" value="1"/>
</dbReference>
<dbReference type="PRINTS" id="PR00449">
    <property type="entry name" value="RASTRNSFRMNG"/>
</dbReference>
<dbReference type="GO" id="GO:0005525">
    <property type="term" value="F:GTP binding"/>
    <property type="evidence" value="ECO:0007669"/>
    <property type="project" value="InterPro"/>
</dbReference>
<dbReference type="Gene3D" id="3.40.50.300">
    <property type="entry name" value="P-loop containing nucleotide triphosphate hydrolases"/>
    <property type="match status" value="1"/>
</dbReference>
<organism evidence="2 3">
    <name type="scientific">Anaeramoeba flamelloides</name>
    <dbReference type="NCBI Taxonomy" id="1746091"/>
    <lineage>
        <taxon>Eukaryota</taxon>
        <taxon>Metamonada</taxon>
        <taxon>Anaeramoebidae</taxon>
        <taxon>Anaeramoeba</taxon>
    </lineage>
</organism>